<dbReference type="Proteomes" id="UP000595437">
    <property type="component" value="Chromosome 5"/>
</dbReference>
<feature type="compositionally biased region" description="Polar residues" evidence="1">
    <location>
        <begin position="50"/>
        <end position="69"/>
    </location>
</feature>
<proteinExistence type="predicted"/>
<gene>
    <name evidence="2" type="ORF">FKW44_007726</name>
</gene>
<name>A0A7T8QTT2_CALRO</name>
<reference evidence="3" key="1">
    <citation type="submission" date="2021-01" db="EMBL/GenBank/DDBJ databases">
        <title>Caligus Genome Assembly.</title>
        <authorList>
            <person name="Gallardo-Escarate C."/>
        </authorList>
    </citation>
    <scope>NUCLEOTIDE SEQUENCE [LARGE SCALE GENOMIC DNA]</scope>
</reference>
<sequence length="69" mass="7960">PLEPEHLKQNYQETSPRKKPVHPPPRMAAPQRELTRIHSFPRLPPHTQEKLNGTLRTPTKSNGAYHSHP</sequence>
<dbReference type="EMBL" id="CP045894">
    <property type="protein sequence ID" value="QQP54785.1"/>
    <property type="molecule type" value="Genomic_DNA"/>
</dbReference>
<feature type="non-terminal residue" evidence="2">
    <location>
        <position position="1"/>
    </location>
</feature>
<organism evidence="2 3">
    <name type="scientific">Caligus rogercresseyi</name>
    <name type="common">Sea louse</name>
    <dbReference type="NCBI Taxonomy" id="217165"/>
    <lineage>
        <taxon>Eukaryota</taxon>
        <taxon>Metazoa</taxon>
        <taxon>Ecdysozoa</taxon>
        <taxon>Arthropoda</taxon>
        <taxon>Crustacea</taxon>
        <taxon>Multicrustacea</taxon>
        <taxon>Hexanauplia</taxon>
        <taxon>Copepoda</taxon>
        <taxon>Siphonostomatoida</taxon>
        <taxon>Caligidae</taxon>
        <taxon>Caligus</taxon>
    </lineage>
</organism>
<evidence type="ECO:0000313" key="2">
    <source>
        <dbReference type="EMBL" id="QQP54785.1"/>
    </source>
</evidence>
<protein>
    <submittedName>
        <fullName evidence="2">Uncharacterized protein</fullName>
    </submittedName>
</protein>
<accession>A0A7T8QTT2</accession>
<feature type="non-terminal residue" evidence="2">
    <location>
        <position position="69"/>
    </location>
</feature>
<evidence type="ECO:0000313" key="3">
    <source>
        <dbReference type="Proteomes" id="UP000595437"/>
    </source>
</evidence>
<keyword evidence="3" id="KW-1185">Reference proteome</keyword>
<evidence type="ECO:0000256" key="1">
    <source>
        <dbReference type="SAM" id="MobiDB-lite"/>
    </source>
</evidence>
<dbReference type="AlphaFoldDB" id="A0A7T8QTT2"/>
<feature type="region of interest" description="Disordered" evidence="1">
    <location>
        <begin position="1"/>
        <end position="69"/>
    </location>
</feature>